<evidence type="ECO:0000256" key="10">
    <source>
        <dbReference type="ARBA" id="ARBA00050488"/>
    </source>
</evidence>
<dbReference type="Pfam" id="PF01808">
    <property type="entry name" value="AICARFT_IMPCHas"/>
    <property type="match status" value="1"/>
</dbReference>
<dbReference type="PANTHER" id="PTHR11692:SF0">
    <property type="entry name" value="BIFUNCTIONAL PURINE BIOSYNTHESIS PROTEIN ATIC"/>
    <property type="match status" value="1"/>
</dbReference>
<sequence>MAEHKRTAILSVYDKTGLLDLVKGLTQNGVRLLASGGTAKLIRESGFNVEDVSSITHAPEMLGGRVKTLHPAVHAGILARNLESDEKDLAEQNIEKVDFVVCNLYPFKSTISKIGVTIDEAVEEIDIGGVTLLRAAAKNHSRVTILSDPNDYSKFLEELKEKGEVSSESRNRFALKAFEHTADYDATISDYFRKQYSENISQLPLRYGANPHQKPAQAFVTQGDLPFTVLSGSPGYINLLDALNSWPLVKELSASLNLPAAASFKHVSPAGAAVGLPLSDVEKEIYFVKDIENLSPLANAYARARGADRMSSFGDFIALSNIVDLPTAQIISKEVSDGVIAPGYKPDALELLKKKKGGKYVVLQIDPNYTPGNSEQRQVYGITLQQKRNDAIINSSTFKEIVSKNKDLTEKAIIDLTVATIALKYTQSNSVCYTKNGMVIGLGAGQQSRIHCTRLAGDKADNWWFRQHPKVLAFKWAKGVKRPEKSNAIDLFVTGQIPTTEPEKSEYESKFAELPEPLTKEERDEWLSKLTNVSLSSDAFFPFPDNVYRAVRSGVKYIAAASGSVMDRAVFDAADSHDVVYVENPIRLFHH</sequence>
<comment type="catalytic activity">
    <reaction evidence="11">
        <text>IMP + H2O = 5-formamido-1-(5-phospho-D-ribosyl)imidazole-4-carboxamide</text>
        <dbReference type="Rhea" id="RHEA:18445"/>
        <dbReference type="ChEBI" id="CHEBI:15377"/>
        <dbReference type="ChEBI" id="CHEBI:58053"/>
        <dbReference type="ChEBI" id="CHEBI:58467"/>
        <dbReference type="EC" id="3.5.4.10"/>
    </reaction>
</comment>
<dbReference type="SMART" id="SM00798">
    <property type="entry name" value="AICARFT_IMPCHas"/>
    <property type="match status" value="1"/>
</dbReference>
<evidence type="ECO:0000256" key="6">
    <source>
        <dbReference type="ARBA" id="ARBA00022679"/>
    </source>
</evidence>
<keyword evidence="15" id="KW-1185">Reference proteome</keyword>
<dbReference type="Gene3D" id="3.40.140.20">
    <property type="match status" value="2"/>
</dbReference>
<protein>
    <submittedName>
        <fullName evidence="14">BA75_02497T0</fullName>
    </submittedName>
</protein>
<dbReference type="OrthoDB" id="6017153at2759"/>
<proteinExistence type="inferred from homology"/>
<keyword evidence="9" id="KW-0511">Multifunctional enzyme</keyword>
<keyword evidence="5" id="KW-0963">Cytoplasm</keyword>
<comment type="pathway">
    <text evidence="2">Purine metabolism; IMP biosynthesis via de novo pathway; IMP from 5-formamido-1-(5-phospho-D-ribosyl)imidazole-4-carboxamide: step 1/1.</text>
</comment>
<dbReference type="PANTHER" id="PTHR11692">
    <property type="entry name" value="BIFUNCTIONAL PURINE BIOSYNTHESIS PROTEIN PURH"/>
    <property type="match status" value="1"/>
</dbReference>
<dbReference type="Proteomes" id="UP000094565">
    <property type="component" value="Chromosome 2"/>
</dbReference>
<dbReference type="Gene3D" id="1.10.287.440">
    <property type="match status" value="1"/>
</dbReference>
<keyword evidence="7" id="KW-0658">Purine biosynthesis</keyword>
<name>A0A1B2JA94_PICPA</name>
<dbReference type="Pfam" id="PF02142">
    <property type="entry name" value="MGS"/>
    <property type="match status" value="1"/>
</dbReference>
<evidence type="ECO:0000256" key="4">
    <source>
        <dbReference type="ARBA" id="ARBA00007667"/>
    </source>
</evidence>
<dbReference type="NCBIfam" id="NF005492">
    <property type="entry name" value="PRK07106.1"/>
    <property type="match status" value="1"/>
</dbReference>
<reference evidence="14 15" key="1">
    <citation type="submission" date="2016-02" db="EMBL/GenBank/DDBJ databases">
        <title>Comparative genomic and transcriptomic foundation for Pichia pastoris.</title>
        <authorList>
            <person name="Love K.R."/>
            <person name="Shah K.A."/>
            <person name="Whittaker C.A."/>
            <person name="Wu J."/>
            <person name="Bartlett M.C."/>
            <person name="Ma D."/>
            <person name="Leeson R.L."/>
            <person name="Priest M."/>
            <person name="Young S.K."/>
            <person name="Love J.C."/>
        </authorList>
    </citation>
    <scope>NUCLEOTIDE SEQUENCE [LARGE SCALE GENOMIC DNA]</scope>
    <source>
        <strain evidence="14 15">ATCC 28485</strain>
    </source>
</reference>
<dbReference type="PIRSF" id="PIRSF000414">
    <property type="entry name" value="AICARFT_IMPCHas"/>
    <property type="match status" value="1"/>
</dbReference>
<dbReference type="FunFam" id="3.40.140.20:FF:000003">
    <property type="entry name" value="Bifunctional purine biosynthesis protein"/>
    <property type="match status" value="1"/>
</dbReference>
<comment type="subcellular location">
    <subcellularLocation>
        <location evidence="1">Cytoplasm</location>
        <location evidence="1">Cytosol</location>
    </subcellularLocation>
</comment>
<evidence type="ECO:0000256" key="3">
    <source>
        <dbReference type="ARBA" id="ARBA00004954"/>
    </source>
</evidence>
<evidence type="ECO:0000256" key="5">
    <source>
        <dbReference type="ARBA" id="ARBA00022490"/>
    </source>
</evidence>
<dbReference type="GO" id="GO:0006189">
    <property type="term" value="P:'de novo' IMP biosynthetic process"/>
    <property type="evidence" value="ECO:0007669"/>
    <property type="project" value="UniProtKB-UniPathway"/>
</dbReference>
<dbReference type="InterPro" id="IPR036914">
    <property type="entry name" value="MGS-like_dom_sf"/>
</dbReference>
<dbReference type="SUPFAM" id="SSF53927">
    <property type="entry name" value="Cytidine deaminase-like"/>
    <property type="match status" value="1"/>
</dbReference>
<evidence type="ECO:0000256" key="2">
    <source>
        <dbReference type="ARBA" id="ARBA00004844"/>
    </source>
</evidence>
<dbReference type="InterPro" id="IPR011607">
    <property type="entry name" value="MGS-like_dom"/>
</dbReference>
<comment type="catalytic activity">
    <reaction evidence="10">
        <text>(6R)-10-formyltetrahydrofolate + 5-amino-1-(5-phospho-beta-D-ribosyl)imidazole-4-carboxamide = 5-formamido-1-(5-phospho-D-ribosyl)imidazole-4-carboxamide + (6S)-5,6,7,8-tetrahydrofolate</text>
        <dbReference type="Rhea" id="RHEA:22192"/>
        <dbReference type="ChEBI" id="CHEBI:57453"/>
        <dbReference type="ChEBI" id="CHEBI:58467"/>
        <dbReference type="ChEBI" id="CHEBI:58475"/>
        <dbReference type="ChEBI" id="CHEBI:195366"/>
        <dbReference type="EC" id="2.1.2.3"/>
    </reaction>
</comment>
<dbReference type="GO" id="GO:0003937">
    <property type="term" value="F:IMP cyclohydrolase activity"/>
    <property type="evidence" value="ECO:0007669"/>
    <property type="project" value="UniProtKB-EC"/>
</dbReference>
<evidence type="ECO:0000256" key="8">
    <source>
        <dbReference type="ARBA" id="ARBA00022801"/>
    </source>
</evidence>
<evidence type="ECO:0000256" key="12">
    <source>
        <dbReference type="ARBA" id="ARBA00054363"/>
    </source>
</evidence>
<evidence type="ECO:0000256" key="9">
    <source>
        <dbReference type="ARBA" id="ARBA00023268"/>
    </source>
</evidence>
<feature type="domain" description="MGS-like" evidence="13">
    <location>
        <begin position="1"/>
        <end position="147"/>
    </location>
</feature>
<evidence type="ECO:0000256" key="11">
    <source>
        <dbReference type="ARBA" id="ARBA00050687"/>
    </source>
</evidence>
<dbReference type="GO" id="GO:0004643">
    <property type="term" value="F:phosphoribosylaminoimidazolecarboxamide formyltransferase activity"/>
    <property type="evidence" value="ECO:0007669"/>
    <property type="project" value="UniProtKB-EC"/>
</dbReference>
<comment type="similarity">
    <text evidence="4">Belongs to the PurH family.</text>
</comment>
<organism evidence="14 15">
    <name type="scientific">Komagataella pastoris</name>
    <name type="common">Yeast</name>
    <name type="synonym">Pichia pastoris</name>
    <dbReference type="NCBI Taxonomy" id="4922"/>
    <lineage>
        <taxon>Eukaryota</taxon>
        <taxon>Fungi</taxon>
        <taxon>Dikarya</taxon>
        <taxon>Ascomycota</taxon>
        <taxon>Saccharomycotina</taxon>
        <taxon>Pichiomycetes</taxon>
        <taxon>Pichiales</taxon>
        <taxon>Pichiaceae</taxon>
        <taxon>Komagataella</taxon>
    </lineage>
</organism>
<dbReference type="PROSITE" id="PS51855">
    <property type="entry name" value="MGS"/>
    <property type="match status" value="1"/>
</dbReference>
<dbReference type="InterPro" id="IPR016193">
    <property type="entry name" value="Cytidine_deaminase-like"/>
</dbReference>
<dbReference type="CDD" id="cd01421">
    <property type="entry name" value="IMPCH"/>
    <property type="match status" value="1"/>
</dbReference>
<dbReference type="InterPro" id="IPR024051">
    <property type="entry name" value="AICAR_Tfase_dup_dom_sf"/>
</dbReference>
<gene>
    <name evidence="14" type="primary">ADE17</name>
    <name evidence="14" type="ORF">ATY40_BA7502497</name>
</gene>
<dbReference type="NCBIfam" id="TIGR00355">
    <property type="entry name" value="purH"/>
    <property type="match status" value="1"/>
</dbReference>
<dbReference type="EMBL" id="CP014585">
    <property type="protein sequence ID" value="ANZ74916.1"/>
    <property type="molecule type" value="Genomic_DNA"/>
</dbReference>
<evidence type="ECO:0000256" key="1">
    <source>
        <dbReference type="ARBA" id="ARBA00004514"/>
    </source>
</evidence>
<dbReference type="GO" id="GO:0005829">
    <property type="term" value="C:cytosol"/>
    <property type="evidence" value="ECO:0007669"/>
    <property type="project" value="UniProtKB-SubCell"/>
</dbReference>
<evidence type="ECO:0000313" key="15">
    <source>
        <dbReference type="Proteomes" id="UP000094565"/>
    </source>
</evidence>
<dbReference type="InterPro" id="IPR024050">
    <property type="entry name" value="AICAR_Tfase_insert_dom_sf"/>
</dbReference>
<dbReference type="SMART" id="SM00851">
    <property type="entry name" value="MGS"/>
    <property type="match status" value="1"/>
</dbReference>
<dbReference type="FunFam" id="3.40.50.1380:FF:000003">
    <property type="entry name" value="Bifunctional purine biosynthesis protein"/>
    <property type="match status" value="1"/>
</dbReference>
<accession>A0A1B2JA94</accession>
<dbReference type="UniPathway" id="UPA00074">
    <property type="reaction ID" value="UER00133"/>
</dbReference>
<keyword evidence="8" id="KW-0378">Hydrolase</keyword>
<evidence type="ECO:0000259" key="13">
    <source>
        <dbReference type="PROSITE" id="PS51855"/>
    </source>
</evidence>
<comment type="pathway">
    <text evidence="3">Purine metabolism; IMP biosynthesis via de novo pathway; 5-formamido-1-(5-phospho-D-ribosyl)imidazole-4-carboxamide from 5-amino-1-(5-phospho-D-ribosyl)imidazole-4-carboxamide (10-formyl THF route): step 1/1.</text>
</comment>
<evidence type="ECO:0000313" key="14">
    <source>
        <dbReference type="EMBL" id="ANZ74916.1"/>
    </source>
</evidence>
<dbReference type="Gene3D" id="3.40.50.1380">
    <property type="entry name" value="Methylglyoxal synthase-like domain"/>
    <property type="match status" value="1"/>
</dbReference>
<dbReference type="HAMAP" id="MF_00139">
    <property type="entry name" value="PurH"/>
    <property type="match status" value="1"/>
</dbReference>
<dbReference type="InterPro" id="IPR002695">
    <property type="entry name" value="PurH-like"/>
</dbReference>
<dbReference type="AlphaFoldDB" id="A0A1B2JA94"/>
<comment type="function">
    <text evidence="12">Bifunctional enzyme that catalyzes the last two steps of purine biosynthesis. Acts as a transformylase that incorporates a formyl group to the AMP analog AICAR (5-amino-1-(5-phospho-beta-D-ribosyl)imidazole-4-carboxamide) to produce the intermediate formyl-AICAR (FAICAR). Also catalyzes the cyclization of FAICAR to IMP.</text>
</comment>
<evidence type="ECO:0000256" key="7">
    <source>
        <dbReference type="ARBA" id="ARBA00022755"/>
    </source>
</evidence>
<keyword evidence="6" id="KW-0808">Transferase</keyword>
<dbReference type="FunFam" id="1.10.287.440:FF:000001">
    <property type="entry name" value="Bifunctional purine biosynthesis protein PURH"/>
    <property type="match status" value="1"/>
</dbReference>
<dbReference type="SUPFAM" id="SSF52335">
    <property type="entry name" value="Methylglyoxal synthase-like"/>
    <property type="match status" value="1"/>
</dbReference>